<dbReference type="InterPro" id="IPR012445">
    <property type="entry name" value="ATG101"/>
</dbReference>
<evidence type="ECO:0000256" key="3">
    <source>
        <dbReference type="ARBA" id="ARBA00023006"/>
    </source>
</evidence>
<gene>
    <name evidence="4" type="ORF">MANT1106_LOCUS9479</name>
</gene>
<dbReference type="EMBL" id="HBFC01016058">
    <property type="protein sequence ID" value="CAD8706796.1"/>
    <property type="molecule type" value="Transcribed_RNA"/>
</dbReference>
<evidence type="ECO:0000256" key="2">
    <source>
        <dbReference type="ARBA" id="ARBA00018874"/>
    </source>
</evidence>
<protein>
    <recommendedName>
        <fullName evidence="2">Autophagy-related protein 101</fullName>
    </recommendedName>
</protein>
<dbReference type="GO" id="GO:0000045">
    <property type="term" value="P:autophagosome assembly"/>
    <property type="evidence" value="ECO:0007669"/>
    <property type="project" value="TreeGrafter"/>
</dbReference>
<dbReference type="Pfam" id="PF07855">
    <property type="entry name" value="ATG101"/>
    <property type="match status" value="1"/>
</dbReference>
<accession>A0A7S0X740</accession>
<dbReference type="GO" id="GO:0000407">
    <property type="term" value="C:phagophore assembly site"/>
    <property type="evidence" value="ECO:0007669"/>
    <property type="project" value="TreeGrafter"/>
</dbReference>
<dbReference type="PANTHER" id="PTHR13292:SF0">
    <property type="entry name" value="AUTOPHAGY-RELATED PROTEIN 101"/>
    <property type="match status" value="1"/>
</dbReference>
<keyword evidence="3" id="KW-0072">Autophagy</keyword>
<organism evidence="4">
    <name type="scientific">Mantoniella antarctica</name>
    <dbReference type="NCBI Taxonomy" id="81844"/>
    <lineage>
        <taxon>Eukaryota</taxon>
        <taxon>Viridiplantae</taxon>
        <taxon>Chlorophyta</taxon>
        <taxon>Mamiellophyceae</taxon>
        <taxon>Mamiellales</taxon>
        <taxon>Mamiellaceae</taxon>
        <taxon>Mantoniella</taxon>
    </lineage>
</organism>
<dbReference type="GO" id="GO:0019901">
    <property type="term" value="F:protein kinase binding"/>
    <property type="evidence" value="ECO:0007669"/>
    <property type="project" value="TreeGrafter"/>
</dbReference>
<dbReference type="AlphaFoldDB" id="A0A7S0X740"/>
<comment type="similarity">
    <text evidence="1">Belongs to the ATG101 family.</text>
</comment>
<evidence type="ECO:0000313" key="4">
    <source>
        <dbReference type="EMBL" id="CAD8706796.1"/>
    </source>
</evidence>
<dbReference type="GO" id="GO:1990316">
    <property type="term" value="C:Atg1/ULK1 kinase complex"/>
    <property type="evidence" value="ECO:0007669"/>
    <property type="project" value="TreeGrafter"/>
</dbReference>
<evidence type="ECO:0000256" key="1">
    <source>
        <dbReference type="ARBA" id="ARBA00007130"/>
    </source>
</evidence>
<proteinExistence type="inferred from homology"/>
<reference evidence="4" key="1">
    <citation type="submission" date="2021-01" db="EMBL/GenBank/DDBJ databases">
        <authorList>
            <person name="Corre E."/>
            <person name="Pelletier E."/>
            <person name="Niang G."/>
            <person name="Scheremetjew M."/>
            <person name="Finn R."/>
            <person name="Kale V."/>
            <person name="Holt S."/>
            <person name="Cochrane G."/>
            <person name="Meng A."/>
            <person name="Brown T."/>
            <person name="Cohen L."/>
        </authorList>
    </citation>
    <scope>NUCLEOTIDE SEQUENCE</scope>
    <source>
        <strain evidence="4">SL-175</strain>
    </source>
</reference>
<dbReference type="PANTHER" id="PTHR13292">
    <property type="entry name" value="AUTOPHAGY-RELATED PROTEIN 101"/>
    <property type="match status" value="1"/>
</dbReference>
<sequence>MNCEVFSLSPLRCEPFQVKEVLRAVLHTVLFSRTLGVVRPRDVDSELFDLTYATCGDPRVERSVEDRLDALIVWLQKQQQQQQQQQQQNGGTPKPANAELQAQVCLSFYEKRDKGGWFGRQEERLYWEQWRVPLEIFAGETVGMAEREQKSMELQDMLQGAMQHVVGLVNERKDHIPPVVSADVVSFPYEITLPGETESTFGTLKRMMLHSTPPSMLT</sequence>
<name>A0A7S0X740_9CHLO</name>